<dbReference type="Gene3D" id="3.40.50.12780">
    <property type="entry name" value="N-terminal domain of ligase-like"/>
    <property type="match status" value="1"/>
</dbReference>
<evidence type="ECO:0000313" key="11">
    <source>
        <dbReference type="Proteomes" id="UP001139006"/>
    </source>
</evidence>
<dbReference type="GO" id="GO:0005737">
    <property type="term" value="C:cytoplasm"/>
    <property type="evidence" value="ECO:0007669"/>
    <property type="project" value="UniProtKB-SubCell"/>
</dbReference>
<accession>A0A9X2JLB5</accession>
<reference evidence="10 11" key="1">
    <citation type="journal article" date="2023" name="Int. J. Syst. Evol. Microbiol.">
        <title>Ligilactobacillus ubinensis sp. nov., a novel species isolated from the wild ferment of a durian fruit (Durio zibethinus).</title>
        <authorList>
            <person name="Heng Y.C."/>
            <person name="Menon N."/>
            <person name="Chen B."/>
            <person name="Loo B.Z.L."/>
            <person name="Wong G.W.J."/>
            <person name="Lim A.C.H."/>
            <person name="Silvaraju S."/>
            <person name="Kittelmann S."/>
        </authorList>
    </citation>
    <scope>NUCLEOTIDE SEQUENCE [LARGE SCALE GENOMIC DNA]</scope>
    <source>
        <strain evidence="10 11">WILCCON 0076</strain>
    </source>
</reference>
<evidence type="ECO:0000256" key="2">
    <source>
        <dbReference type="ARBA" id="ARBA00022598"/>
    </source>
</evidence>
<feature type="binding site" evidence="7">
    <location>
        <begin position="395"/>
        <end position="398"/>
    </location>
    <ligand>
        <name>ATP</name>
        <dbReference type="ChEBI" id="CHEBI:30616"/>
    </ligand>
</feature>
<keyword evidence="2 7" id="KW-0436">Ligase</keyword>
<comment type="caution">
    <text evidence="10">The sequence shown here is derived from an EMBL/GenBank/DDBJ whole genome shotgun (WGS) entry which is preliminary data.</text>
</comment>
<dbReference type="InterPro" id="IPR044507">
    <property type="entry name" value="DltA-like"/>
</dbReference>
<evidence type="ECO:0000256" key="5">
    <source>
        <dbReference type="ARBA" id="ARBA00054605"/>
    </source>
</evidence>
<feature type="binding site" evidence="7">
    <location>
        <position position="383"/>
    </location>
    <ligand>
        <name>ATP</name>
        <dbReference type="ChEBI" id="CHEBI:30616"/>
    </ligand>
</feature>
<name>A0A9X2JLB5_9LACO</name>
<dbReference type="CDD" id="cd05945">
    <property type="entry name" value="DltA"/>
    <property type="match status" value="1"/>
</dbReference>
<dbReference type="NCBIfam" id="TIGR01733">
    <property type="entry name" value="AA-adenyl-dom"/>
    <property type="match status" value="1"/>
</dbReference>
<evidence type="ECO:0000256" key="4">
    <source>
        <dbReference type="ARBA" id="ARBA00022840"/>
    </source>
</evidence>
<evidence type="ECO:0000313" key="10">
    <source>
        <dbReference type="EMBL" id="MCP0886813.1"/>
    </source>
</evidence>
<sequence>MKNIIEQIDNWGVKSPQRLAYEYMGSEYTYGQLKQISDAVATKLLSMQLPKKEPIMVYGGQTFETIAAFLGVVKAGHAYIPVDSHSPLQRLEIIKEIAQPAACIAVESLPGIDLTIPTITKLELENIMRQPIAKVDTSKYVKQDENFYIIFTSGTTGVPKGVQISHDNLQSFIEWINTDFALDKGKTCLAQAPYSFDLSVMSLYPTLVAGDKIAVLPTKVTENFKDLFTVLPQLSINEWVSTPSFMEICLMQKTFDAKHFPELKYFLFCGEELTHKTASTLKQRFPEAKIYNTYGPTEATVAITSIEITNQILEDYTRLPIGYAKRDSQIILVDENLNQVKPGQIGEIVLLGLGVSKGYLNNEEKTARNFITIEGKSAYRTGDVGIIDENKMLLYKGRIDFQVKMHGFRIELEDVDHHLDKVSIISQATTVPKYNKEHKVSQLVAYVVTKEKNYQNAFELTQAIKRELTETTLSYMIPQRFKYVDSLPLTINGKIDRKFLVQEVNDG</sequence>
<keyword evidence="11" id="KW-1185">Reference proteome</keyword>
<comment type="catalytic activity">
    <reaction evidence="7">
        <text>holo-[D-alanyl-carrier protein] + D-alanine + ATP = D-alanyl-[D-alanyl-carrier protein] + AMP + diphosphate</text>
        <dbReference type="Rhea" id="RHEA:55132"/>
        <dbReference type="Rhea" id="RHEA-COMP:14102"/>
        <dbReference type="Rhea" id="RHEA-COMP:14103"/>
        <dbReference type="ChEBI" id="CHEBI:30616"/>
        <dbReference type="ChEBI" id="CHEBI:33019"/>
        <dbReference type="ChEBI" id="CHEBI:57416"/>
        <dbReference type="ChEBI" id="CHEBI:64479"/>
        <dbReference type="ChEBI" id="CHEBI:138620"/>
        <dbReference type="ChEBI" id="CHEBI:456215"/>
        <dbReference type="EC" id="6.2.1.54"/>
    </reaction>
</comment>
<dbReference type="SUPFAM" id="SSF56801">
    <property type="entry name" value="Acetyl-CoA synthetase-like"/>
    <property type="match status" value="1"/>
</dbReference>
<dbReference type="Pfam" id="PF00501">
    <property type="entry name" value="AMP-binding"/>
    <property type="match status" value="1"/>
</dbReference>
<dbReference type="EC" id="6.2.1.54" evidence="7"/>
<dbReference type="GO" id="GO:0070395">
    <property type="term" value="P:lipoteichoic acid biosynthetic process"/>
    <property type="evidence" value="ECO:0007669"/>
    <property type="project" value="UniProtKB-UniRule"/>
</dbReference>
<dbReference type="AlphaFoldDB" id="A0A9X2JLB5"/>
<evidence type="ECO:0000256" key="6">
    <source>
        <dbReference type="ARBA" id="ARBA00061336"/>
    </source>
</evidence>
<dbReference type="NCBIfam" id="TIGR01734">
    <property type="entry name" value="D-ala-DACP-lig"/>
    <property type="match status" value="1"/>
</dbReference>
<dbReference type="InterPro" id="IPR000873">
    <property type="entry name" value="AMP-dep_synth/lig_dom"/>
</dbReference>
<comment type="subcellular location">
    <subcellularLocation>
        <location evidence="7">Cytoplasm</location>
    </subcellularLocation>
</comment>
<dbReference type="InterPro" id="IPR010072">
    <property type="entry name" value="DltA"/>
</dbReference>
<dbReference type="PANTHER" id="PTHR45398:SF1">
    <property type="entry name" value="ENZYME, PUTATIVE (JCVI)-RELATED"/>
    <property type="match status" value="1"/>
</dbReference>
<evidence type="ECO:0000256" key="1">
    <source>
        <dbReference type="ARBA" id="ARBA00022490"/>
    </source>
</evidence>
<dbReference type="GO" id="GO:0005524">
    <property type="term" value="F:ATP binding"/>
    <property type="evidence" value="ECO:0007669"/>
    <property type="project" value="UniProtKB-KW"/>
</dbReference>
<dbReference type="Proteomes" id="UP001139006">
    <property type="component" value="Unassembled WGS sequence"/>
</dbReference>
<comment type="similarity">
    <text evidence="6 7">Belongs to the ATP-dependent AMP-binding enzyme family. DltA subfamily.</text>
</comment>
<dbReference type="Gene3D" id="3.30.300.30">
    <property type="match status" value="1"/>
</dbReference>
<dbReference type="Pfam" id="PF13193">
    <property type="entry name" value="AMP-binding_C"/>
    <property type="match status" value="1"/>
</dbReference>
<dbReference type="PANTHER" id="PTHR45398">
    <property type="match status" value="1"/>
</dbReference>
<evidence type="ECO:0000256" key="7">
    <source>
        <dbReference type="HAMAP-Rule" id="MF_00593"/>
    </source>
</evidence>
<evidence type="ECO:0000259" key="8">
    <source>
        <dbReference type="Pfam" id="PF00501"/>
    </source>
</evidence>
<comment type="function">
    <text evidence="5 7">Catalyzes the first step in the D-alanylation of lipoteichoic acid (LTA), the activation of D-alanine and its transfer onto the D-alanyl carrier protein (Dcp) DltC. In an ATP-dependent two-step reaction, forms a high energy D-alanyl-AMP intermediate, followed by transfer of the D-alanyl residue as a thiol ester to the phosphopantheinyl prosthetic group of the Dcp. D-alanylation of LTA plays an important role in modulating the properties of the cell wall in Gram-positive bacteria, influencing the net charge of the cell wall.</text>
</comment>
<keyword evidence="1 7" id="KW-0963">Cytoplasm</keyword>
<dbReference type="HAMAP" id="MF_00593">
    <property type="entry name" value="DltA"/>
    <property type="match status" value="1"/>
</dbReference>
<proteinExistence type="inferred from homology"/>
<dbReference type="RefSeq" id="WP_253360193.1">
    <property type="nucleotide sequence ID" value="NZ_JAIULA010000008.1"/>
</dbReference>
<feature type="binding site" evidence="7">
    <location>
        <position position="494"/>
    </location>
    <ligand>
        <name>ATP</name>
        <dbReference type="ChEBI" id="CHEBI:30616"/>
    </ligand>
</feature>
<dbReference type="EMBL" id="JAIULA010000008">
    <property type="protein sequence ID" value="MCP0886813.1"/>
    <property type="molecule type" value="Genomic_DNA"/>
</dbReference>
<evidence type="ECO:0000256" key="3">
    <source>
        <dbReference type="ARBA" id="ARBA00022741"/>
    </source>
</evidence>
<dbReference type="PROSITE" id="PS00455">
    <property type="entry name" value="AMP_BINDING"/>
    <property type="match status" value="1"/>
</dbReference>
<feature type="domain" description="AMP-binding enzyme C-terminal" evidence="9">
    <location>
        <begin position="421"/>
        <end position="494"/>
    </location>
</feature>
<protein>
    <recommendedName>
        <fullName evidence="7">D-alanine--D-alanyl carrier protein ligase</fullName>
        <shortName evidence="7">DCL</shortName>
        <ecNumber evidence="7">6.2.1.54</ecNumber>
    </recommendedName>
    <alternativeName>
        <fullName evidence="7">D-alanine--poly(phosphoribitol) ligase subunit 1</fullName>
    </alternativeName>
    <alternativeName>
        <fullName evidence="7">D-alanine-activating enzyme</fullName>
        <shortName evidence="7">DAE</shortName>
    </alternativeName>
</protein>
<evidence type="ECO:0000259" key="9">
    <source>
        <dbReference type="Pfam" id="PF13193"/>
    </source>
</evidence>
<keyword evidence="3 7" id="KW-0547">Nucleotide-binding</keyword>
<dbReference type="InterPro" id="IPR010071">
    <property type="entry name" value="AA_adenyl_dom"/>
</dbReference>
<feature type="binding site" evidence="7">
    <location>
        <position position="494"/>
    </location>
    <ligand>
        <name>D-alanine</name>
        <dbReference type="ChEBI" id="CHEBI:57416"/>
    </ligand>
</feature>
<keyword evidence="4 7" id="KW-0067">ATP-binding</keyword>
<feature type="binding site" evidence="7">
    <location>
        <position position="301"/>
    </location>
    <ligand>
        <name>D-alanine</name>
        <dbReference type="ChEBI" id="CHEBI:57416"/>
    </ligand>
</feature>
<feature type="binding site" evidence="7">
    <location>
        <begin position="292"/>
        <end position="297"/>
    </location>
    <ligand>
        <name>ATP</name>
        <dbReference type="ChEBI" id="CHEBI:30616"/>
    </ligand>
</feature>
<dbReference type="GO" id="GO:0047473">
    <property type="term" value="F:D-alanine [D-alanyl carrier protein] ligase activity"/>
    <property type="evidence" value="ECO:0007669"/>
    <property type="project" value="UniProtKB-UniRule"/>
</dbReference>
<organism evidence="10 11">
    <name type="scientific">Ligilactobacillus ubinensis</name>
    <dbReference type="NCBI Taxonomy" id="2876789"/>
    <lineage>
        <taxon>Bacteria</taxon>
        <taxon>Bacillati</taxon>
        <taxon>Bacillota</taxon>
        <taxon>Bacilli</taxon>
        <taxon>Lactobacillales</taxon>
        <taxon>Lactobacillaceae</taxon>
        <taxon>Ligilactobacillus</taxon>
    </lineage>
</organism>
<dbReference type="NCBIfam" id="NF003417">
    <property type="entry name" value="PRK04813.1"/>
    <property type="match status" value="1"/>
</dbReference>
<comment type="pathway">
    <text evidence="7">Cell wall biogenesis; lipoteichoic acid biosynthesis.</text>
</comment>
<feature type="binding site" evidence="7">
    <location>
        <position position="197"/>
    </location>
    <ligand>
        <name>D-alanine</name>
        <dbReference type="ChEBI" id="CHEBI:57416"/>
    </ligand>
</feature>
<dbReference type="InterPro" id="IPR020845">
    <property type="entry name" value="AMP-binding_CS"/>
</dbReference>
<dbReference type="InterPro" id="IPR025110">
    <property type="entry name" value="AMP-bd_C"/>
</dbReference>
<feature type="domain" description="AMP-dependent synthetase/ligase" evidence="8">
    <location>
        <begin position="11"/>
        <end position="360"/>
    </location>
</feature>
<dbReference type="InterPro" id="IPR042099">
    <property type="entry name" value="ANL_N_sf"/>
</dbReference>
<dbReference type="InterPro" id="IPR045851">
    <property type="entry name" value="AMP-bd_C_sf"/>
</dbReference>
<gene>
    <name evidence="7 10" type="primary">dltA</name>
    <name evidence="10" type="ORF">LB941_05605</name>
</gene>
<feature type="binding site" evidence="7">
    <location>
        <begin position="152"/>
        <end position="153"/>
    </location>
    <ligand>
        <name>ATP</name>
        <dbReference type="ChEBI" id="CHEBI:30616"/>
    </ligand>
</feature>
<dbReference type="FunFam" id="3.30.300.30:FF:000012">
    <property type="entry name" value="D-alanine--D-alanyl carrier protein ligase"/>
    <property type="match status" value="1"/>
</dbReference>